<protein>
    <submittedName>
        <fullName evidence="1">Uncharacterized protein</fullName>
    </submittedName>
</protein>
<name>A0AA96ESS0_9VIRU</name>
<reference evidence="1" key="1">
    <citation type="submission" date="2023-07" db="EMBL/GenBank/DDBJ databases">
        <authorList>
            <person name="Xia Y."/>
        </authorList>
    </citation>
    <scope>NUCLEOTIDE SEQUENCE</scope>
    <source>
        <strain evidence="1">E</strain>
    </source>
</reference>
<gene>
    <name evidence="1" type="ORF">MarDSR_142</name>
</gene>
<organism evidence="1">
    <name type="scientific">Marseillevirus sp</name>
    <dbReference type="NCBI Taxonomy" id="2809551"/>
    <lineage>
        <taxon>Viruses</taxon>
        <taxon>Varidnaviria</taxon>
        <taxon>Bamfordvirae</taxon>
        <taxon>Nucleocytoviricota</taxon>
        <taxon>Megaviricetes</taxon>
        <taxon>Pimascovirales</taxon>
        <taxon>Pimascovirales incertae sedis</taxon>
        <taxon>Marseilleviridae</taxon>
        <taxon>Marseillevirus</taxon>
    </lineage>
</organism>
<evidence type="ECO:0000313" key="1">
    <source>
        <dbReference type="EMBL" id="WNL50181.1"/>
    </source>
</evidence>
<accession>A0AA96ESS0</accession>
<sequence>MRDKLYSYVLPQLLSVLFSKFGLSEEEIGFECVREKRCLRVEFIIERYGIKIYWYEEPDFYREGTGNDEWNTRFEPDGGKLRADVIENIIKKIKISTPYLQEKIRENKKLIKELLKRVEVLETGPTKYFNST</sequence>
<proteinExistence type="predicted"/>
<dbReference type="EMBL" id="OR343189">
    <property type="protein sequence ID" value="WNL50181.1"/>
    <property type="molecule type" value="Genomic_DNA"/>
</dbReference>